<evidence type="ECO:0000313" key="2">
    <source>
        <dbReference type="Proteomes" id="UP000276133"/>
    </source>
</evidence>
<organism evidence="1 2">
    <name type="scientific">Brachionus plicatilis</name>
    <name type="common">Marine rotifer</name>
    <name type="synonym">Brachionus muelleri</name>
    <dbReference type="NCBI Taxonomy" id="10195"/>
    <lineage>
        <taxon>Eukaryota</taxon>
        <taxon>Metazoa</taxon>
        <taxon>Spiralia</taxon>
        <taxon>Gnathifera</taxon>
        <taxon>Rotifera</taxon>
        <taxon>Eurotatoria</taxon>
        <taxon>Monogononta</taxon>
        <taxon>Pseudotrocha</taxon>
        <taxon>Ploima</taxon>
        <taxon>Brachionidae</taxon>
        <taxon>Brachionus</taxon>
    </lineage>
</organism>
<reference evidence="1 2" key="1">
    <citation type="journal article" date="2018" name="Sci. Rep.">
        <title>Genomic signatures of local adaptation to the degree of environmental predictability in rotifers.</title>
        <authorList>
            <person name="Franch-Gras L."/>
            <person name="Hahn C."/>
            <person name="Garcia-Roger E.M."/>
            <person name="Carmona M.J."/>
            <person name="Serra M."/>
            <person name="Gomez A."/>
        </authorList>
    </citation>
    <scope>NUCLEOTIDE SEQUENCE [LARGE SCALE GENOMIC DNA]</scope>
    <source>
        <strain evidence="1">HYR1</strain>
    </source>
</reference>
<dbReference type="AlphaFoldDB" id="A0A3M7SSA6"/>
<protein>
    <submittedName>
        <fullName evidence="1">Uncharacterized protein</fullName>
    </submittedName>
</protein>
<proteinExistence type="predicted"/>
<accession>A0A3M7SSA6</accession>
<comment type="caution">
    <text evidence="1">The sequence shown here is derived from an EMBL/GenBank/DDBJ whole genome shotgun (WGS) entry which is preliminary data.</text>
</comment>
<dbReference type="Proteomes" id="UP000276133">
    <property type="component" value="Unassembled WGS sequence"/>
</dbReference>
<dbReference type="EMBL" id="REGN01000854">
    <property type="protein sequence ID" value="RNA38572.1"/>
    <property type="molecule type" value="Genomic_DNA"/>
</dbReference>
<name>A0A3M7SSA6_BRAPC</name>
<evidence type="ECO:0000313" key="1">
    <source>
        <dbReference type="EMBL" id="RNA38572.1"/>
    </source>
</evidence>
<gene>
    <name evidence="1" type="ORF">BpHYR1_039538</name>
</gene>
<keyword evidence="2" id="KW-1185">Reference proteome</keyword>
<sequence>MYWNNSVNERNELWTIGWSGSSDFCCVSKAYSHRRMHFRKFPHADLTSKSNFQIGTLERNPKKYSKLYF</sequence>